<accession>A0A191WBQ5</accession>
<proteinExistence type="predicted"/>
<organism evidence="2 3">
    <name type="scientific">Agromyces aureus</name>
    <dbReference type="NCBI Taxonomy" id="453304"/>
    <lineage>
        <taxon>Bacteria</taxon>
        <taxon>Bacillati</taxon>
        <taxon>Actinomycetota</taxon>
        <taxon>Actinomycetes</taxon>
        <taxon>Micrococcales</taxon>
        <taxon>Microbacteriaceae</taxon>
        <taxon>Agromyces</taxon>
    </lineage>
</organism>
<dbReference type="PROSITE" id="PS51257">
    <property type="entry name" value="PROKAR_LIPOPROTEIN"/>
    <property type="match status" value="1"/>
</dbReference>
<sequence>MVTTTSRALGASAALFLALALAACAPSGGSSTEEPTASASASAPASADGECAGVEVVVELPADLEVDESPAGTTCVEADAPILASDALAEAGLETEGTEEYGDQVVCRVNGVPAADFALPAEDGTDYFETCASMPAAFAYWSLWTKPAGGEWGYAQEGLATLELAPGDSLELLFTLNGEPAAPSA</sequence>
<dbReference type="OrthoDB" id="4401005at2"/>
<dbReference type="KEGG" id="agy:ATC03_01735"/>
<keyword evidence="3" id="KW-1185">Reference proteome</keyword>
<feature type="chain" id="PRO_5039121621" description="DUF4430 domain-containing protein" evidence="1">
    <location>
        <begin position="23"/>
        <end position="185"/>
    </location>
</feature>
<evidence type="ECO:0000313" key="3">
    <source>
        <dbReference type="Proteomes" id="UP000078437"/>
    </source>
</evidence>
<keyword evidence="1" id="KW-0732">Signal</keyword>
<dbReference type="Proteomes" id="UP000078437">
    <property type="component" value="Chromosome"/>
</dbReference>
<feature type="signal peptide" evidence="1">
    <location>
        <begin position="1"/>
        <end position="22"/>
    </location>
</feature>
<evidence type="ECO:0008006" key="4">
    <source>
        <dbReference type="Google" id="ProtNLM"/>
    </source>
</evidence>
<dbReference type="RefSeq" id="WP_067872383.1">
    <property type="nucleotide sequence ID" value="NZ_CP013979.1"/>
</dbReference>
<evidence type="ECO:0000256" key="1">
    <source>
        <dbReference type="SAM" id="SignalP"/>
    </source>
</evidence>
<reference evidence="3" key="2">
    <citation type="submission" date="2016-01" db="EMBL/GenBank/DDBJ databases">
        <title>Complete genome sequence of Agromyces aureus AR33T and comparison with related organisms.</title>
        <authorList>
            <person name="Corretto E."/>
            <person name="Antonielli L."/>
            <person name="Sessitsch A."/>
            <person name="Brader G."/>
        </authorList>
    </citation>
    <scope>NUCLEOTIDE SEQUENCE [LARGE SCALE GENOMIC DNA]</scope>
    <source>
        <strain evidence="3">AR33</strain>
    </source>
</reference>
<dbReference type="AlphaFoldDB" id="A0A191WBQ5"/>
<gene>
    <name evidence="2" type="ORF">ATC03_01735</name>
</gene>
<evidence type="ECO:0000313" key="2">
    <source>
        <dbReference type="EMBL" id="ANJ25672.1"/>
    </source>
</evidence>
<protein>
    <recommendedName>
        <fullName evidence="4">DUF4430 domain-containing protein</fullName>
    </recommendedName>
</protein>
<dbReference type="EMBL" id="CP013979">
    <property type="protein sequence ID" value="ANJ25672.1"/>
    <property type="molecule type" value="Genomic_DNA"/>
</dbReference>
<dbReference type="STRING" id="453304.ATC03_01735"/>
<name>A0A191WBQ5_9MICO</name>
<reference evidence="2 3" key="1">
    <citation type="journal article" date="2016" name="Int. J. Syst. Evol. Microbiol.">
        <title>Agromyces aureus sp. nov., isolated from the rhizosphere of Salix caprea L. grown in a heavy-metal-contaminated soil.</title>
        <authorList>
            <person name="Corretto E."/>
            <person name="Antonielli L."/>
            <person name="Sessitsch A."/>
            <person name="Compant S."/>
            <person name="Gorfer M."/>
            <person name="Kuffner M."/>
            <person name="Brader G."/>
        </authorList>
    </citation>
    <scope>NUCLEOTIDE SEQUENCE [LARGE SCALE GENOMIC DNA]</scope>
    <source>
        <strain evidence="2 3">AR33</strain>
    </source>
</reference>